<name>A0ABT1Y7W3_9FIRM</name>
<evidence type="ECO:0000313" key="3">
    <source>
        <dbReference type="EMBL" id="MCR6546977.1"/>
    </source>
</evidence>
<reference evidence="3 4" key="1">
    <citation type="submission" date="2022-08" db="EMBL/GenBank/DDBJ databases">
        <title>Proteogenomics of the novel Dehalobacterium formicoaceticum strain EZ94 highlights a key role of methyltransferases during anaerobic dichloromethane degradation.</title>
        <authorList>
            <person name="Wasmund K."/>
        </authorList>
    </citation>
    <scope>NUCLEOTIDE SEQUENCE [LARGE SCALE GENOMIC DNA]</scope>
    <source>
        <strain evidence="3 4">EZ94</strain>
    </source>
</reference>
<accession>A0ABT1Y7W3</accession>
<evidence type="ECO:0000313" key="4">
    <source>
        <dbReference type="Proteomes" id="UP001524944"/>
    </source>
</evidence>
<evidence type="ECO:0000259" key="2">
    <source>
        <dbReference type="PROSITE" id="PS51740"/>
    </source>
</evidence>
<feature type="domain" description="SpoVT-AbrB" evidence="2">
    <location>
        <begin position="1"/>
        <end position="47"/>
    </location>
</feature>
<dbReference type="InterPro" id="IPR007159">
    <property type="entry name" value="SpoVT-AbrB_dom"/>
</dbReference>
<dbReference type="GO" id="GO:0003677">
    <property type="term" value="F:DNA binding"/>
    <property type="evidence" value="ECO:0007669"/>
    <property type="project" value="UniProtKB-KW"/>
</dbReference>
<dbReference type="InterPro" id="IPR052975">
    <property type="entry name" value="Repressor-like_regulatory"/>
</dbReference>
<keyword evidence="4" id="KW-1185">Reference proteome</keyword>
<dbReference type="PANTHER" id="PTHR34860">
    <property type="entry name" value="REPRESSOR-LIKE PROTEIN SSO7C3"/>
    <property type="match status" value="1"/>
</dbReference>
<evidence type="ECO:0000256" key="1">
    <source>
        <dbReference type="PROSITE-ProRule" id="PRU01076"/>
    </source>
</evidence>
<gene>
    <name evidence="3" type="ORF">NVS47_15920</name>
</gene>
<proteinExistence type="predicted"/>
<keyword evidence="1 3" id="KW-0238">DNA-binding</keyword>
<dbReference type="EMBL" id="JANPWE010000015">
    <property type="protein sequence ID" value="MCR6546977.1"/>
    <property type="molecule type" value="Genomic_DNA"/>
</dbReference>
<dbReference type="RefSeq" id="WP_257914162.1">
    <property type="nucleotide sequence ID" value="NZ_JANPWE010000015.1"/>
</dbReference>
<dbReference type="SMART" id="SM00966">
    <property type="entry name" value="SpoVT_AbrB"/>
    <property type="match status" value="1"/>
</dbReference>
<dbReference type="SUPFAM" id="SSF89447">
    <property type="entry name" value="AbrB/MazE/MraZ-like"/>
    <property type="match status" value="1"/>
</dbReference>
<dbReference type="PROSITE" id="PS51740">
    <property type="entry name" value="SPOVT_ABRB"/>
    <property type="match status" value="1"/>
</dbReference>
<dbReference type="Gene3D" id="2.10.260.10">
    <property type="match status" value="1"/>
</dbReference>
<dbReference type="NCBIfam" id="TIGR01439">
    <property type="entry name" value="lp_hng_hel_AbrB"/>
    <property type="match status" value="1"/>
</dbReference>
<sequence length="91" mass="10174">MELAKVMSKGQVTIPINIRKKLNLKEGDKVLFIEKDGNIIVVNSAMLALQKIQSSFEGEAERLGLGTEDDVVDLVKEIRREAHQEKQGNNI</sequence>
<dbReference type="Pfam" id="PF04014">
    <property type="entry name" value="MazE_antitoxin"/>
    <property type="match status" value="1"/>
</dbReference>
<dbReference type="InterPro" id="IPR037914">
    <property type="entry name" value="SpoVT-AbrB_sf"/>
</dbReference>
<organism evidence="3 4">
    <name type="scientific">Dehalobacterium formicoaceticum</name>
    <dbReference type="NCBI Taxonomy" id="51515"/>
    <lineage>
        <taxon>Bacteria</taxon>
        <taxon>Bacillati</taxon>
        <taxon>Bacillota</taxon>
        <taxon>Clostridia</taxon>
        <taxon>Eubacteriales</taxon>
        <taxon>Peptococcaceae</taxon>
        <taxon>Dehalobacterium</taxon>
    </lineage>
</organism>
<comment type="caution">
    <text evidence="3">The sequence shown here is derived from an EMBL/GenBank/DDBJ whole genome shotgun (WGS) entry which is preliminary data.</text>
</comment>
<protein>
    <submittedName>
        <fullName evidence="3">AbrB/MazE/SpoVT family DNA-binding domain-containing protein</fullName>
    </submittedName>
</protein>
<dbReference type="PANTHER" id="PTHR34860:SF6">
    <property type="entry name" value="REPRESSOR-LIKE PROTEIN SSO7C3"/>
    <property type="match status" value="1"/>
</dbReference>
<dbReference type="Proteomes" id="UP001524944">
    <property type="component" value="Unassembled WGS sequence"/>
</dbReference>